<name>A0A916YMT9_9SPHN</name>
<protein>
    <submittedName>
        <fullName evidence="1">Uncharacterized protein</fullName>
    </submittedName>
</protein>
<dbReference type="RefSeq" id="WP_156521614.1">
    <property type="nucleotide sequence ID" value="NZ_BMIO01000011.1"/>
</dbReference>
<dbReference type="Proteomes" id="UP000598997">
    <property type="component" value="Unassembled WGS sequence"/>
</dbReference>
<keyword evidence="2" id="KW-1185">Reference proteome</keyword>
<evidence type="ECO:0000313" key="1">
    <source>
        <dbReference type="EMBL" id="GGD52410.1"/>
    </source>
</evidence>
<reference evidence="1 2" key="1">
    <citation type="journal article" date="2014" name="Int. J. Syst. Evol. Microbiol.">
        <title>Complete genome sequence of Corynebacterium casei LMG S-19264T (=DSM 44701T), isolated from a smear-ripened cheese.</title>
        <authorList>
            <consortium name="US DOE Joint Genome Institute (JGI-PGF)"/>
            <person name="Walter F."/>
            <person name="Albersmeier A."/>
            <person name="Kalinowski J."/>
            <person name="Ruckert C."/>
        </authorList>
    </citation>
    <scope>NUCLEOTIDE SEQUENCE [LARGE SCALE GENOMIC DNA]</scope>
    <source>
        <strain evidence="1 2">CGMCC 1.15358</strain>
    </source>
</reference>
<sequence length="52" mass="5531">MFNRLAKQSPVAWSSMASLVAMLSLNVFALSQQLHEAPQFAAPATIVEGSLA</sequence>
<accession>A0A916YMT9</accession>
<dbReference type="EMBL" id="BMIO01000011">
    <property type="protein sequence ID" value="GGD52410.1"/>
    <property type="molecule type" value="Genomic_DNA"/>
</dbReference>
<organism evidence="1 2">
    <name type="scientific">Croceicoccus pelagius</name>
    <dbReference type="NCBI Taxonomy" id="1703341"/>
    <lineage>
        <taxon>Bacteria</taxon>
        <taxon>Pseudomonadati</taxon>
        <taxon>Pseudomonadota</taxon>
        <taxon>Alphaproteobacteria</taxon>
        <taxon>Sphingomonadales</taxon>
        <taxon>Erythrobacteraceae</taxon>
        <taxon>Croceicoccus</taxon>
    </lineage>
</organism>
<evidence type="ECO:0000313" key="2">
    <source>
        <dbReference type="Proteomes" id="UP000598997"/>
    </source>
</evidence>
<proteinExistence type="predicted"/>
<comment type="caution">
    <text evidence="1">The sequence shown here is derived from an EMBL/GenBank/DDBJ whole genome shotgun (WGS) entry which is preliminary data.</text>
</comment>
<dbReference type="AlphaFoldDB" id="A0A916YMT9"/>
<gene>
    <name evidence="1" type="ORF">GCM10010989_28170</name>
</gene>